<proteinExistence type="predicted"/>
<comment type="caution">
    <text evidence="2">The sequence shown here is derived from an EMBL/GenBank/DDBJ whole genome shotgun (WGS) entry which is preliminary data.</text>
</comment>
<accession>A0ABU4NRB5</accession>
<evidence type="ECO:0000313" key="3">
    <source>
        <dbReference type="Proteomes" id="UP001271274"/>
    </source>
</evidence>
<sequence>MSVEYRPAPDHPDPAPVEDCYAGAARHRPLRRAHRASASRRRASPSSTAGARATTRSCSARR</sequence>
<reference evidence="2 3" key="1">
    <citation type="journal article" date="2023" name="Microb. Genom.">
        <title>Mesoterricola silvestris gen. nov., sp. nov., Mesoterricola sediminis sp. nov., Geothrix oryzae sp. nov., Geothrix edaphica sp. nov., Geothrix rubra sp. nov., and Geothrix limicola sp. nov., six novel members of Acidobacteriota isolated from soils.</title>
        <authorList>
            <person name="Weisberg A.J."/>
            <person name="Pearce E."/>
            <person name="Kramer C.G."/>
            <person name="Chang J.H."/>
            <person name="Clarke C.R."/>
        </authorList>
    </citation>
    <scope>NUCLEOTIDE SEQUENCE [LARGE SCALE GENOMIC DNA]</scope>
    <source>
        <strain evidence="2 3">ID09-01A</strain>
    </source>
</reference>
<gene>
    <name evidence="2" type="ORF">PV662_34330</name>
</gene>
<feature type="compositionally biased region" description="Basic residues" evidence="1">
    <location>
        <begin position="25"/>
        <end position="43"/>
    </location>
</feature>
<protein>
    <submittedName>
        <fullName evidence="2">Uncharacterized protein</fullName>
    </submittedName>
</protein>
<evidence type="ECO:0000256" key="1">
    <source>
        <dbReference type="SAM" id="MobiDB-lite"/>
    </source>
</evidence>
<feature type="compositionally biased region" description="Low complexity" evidence="1">
    <location>
        <begin position="44"/>
        <end position="62"/>
    </location>
</feature>
<name>A0ABU4NRB5_9ACTN</name>
<keyword evidence="3" id="KW-1185">Reference proteome</keyword>
<dbReference type="EMBL" id="JARAYU010000016">
    <property type="protein sequence ID" value="MDX3704742.1"/>
    <property type="molecule type" value="Genomic_DNA"/>
</dbReference>
<feature type="region of interest" description="Disordered" evidence="1">
    <location>
        <begin position="1"/>
        <end position="62"/>
    </location>
</feature>
<organism evidence="2 3">
    <name type="scientific">Streptomyces europaeiscabiei</name>
    <dbReference type="NCBI Taxonomy" id="146819"/>
    <lineage>
        <taxon>Bacteria</taxon>
        <taxon>Bacillati</taxon>
        <taxon>Actinomycetota</taxon>
        <taxon>Actinomycetes</taxon>
        <taxon>Kitasatosporales</taxon>
        <taxon>Streptomycetaceae</taxon>
        <taxon>Streptomyces</taxon>
    </lineage>
</organism>
<dbReference type="Proteomes" id="UP001271274">
    <property type="component" value="Unassembled WGS sequence"/>
</dbReference>
<dbReference type="RefSeq" id="WP_234360752.1">
    <property type="nucleotide sequence ID" value="NZ_JARAUS010000111.1"/>
</dbReference>
<evidence type="ECO:0000313" key="2">
    <source>
        <dbReference type="EMBL" id="MDX3704742.1"/>
    </source>
</evidence>